<name>A0A061AHG6_CYBFA</name>
<feature type="compositionally biased region" description="Acidic residues" evidence="1">
    <location>
        <begin position="321"/>
        <end position="340"/>
    </location>
</feature>
<feature type="compositionally biased region" description="Basic and acidic residues" evidence="1">
    <location>
        <begin position="116"/>
        <end position="131"/>
    </location>
</feature>
<proteinExistence type="predicted"/>
<feature type="compositionally biased region" description="Polar residues" evidence="1">
    <location>
        <begin position="920"/>
        <end position="931"/>
    </location>
</feature>
<evidence type="ECO:0000256" key="1">
    <source>
        <dbReference type="SAM" id="MobiDB-lite"/>
    </source>
</evidence>
<evidence type="ECO:0000259" key="2">
    <source>
        <dbReference type="PROSITE" id="PS51293"/>
    </source>
</evidence>
<dbReference type="CDD" id="cd00167">
    <property type="entry name" value="SANT"/>
    <property type="match status" value="2"/>
</dbReference>
<accession>A0A061AHG6</accession>
<dbReference type="SMART" id="SM00717">
    <property type="entry name" value="SANT"/>
    <property type="match status" value="2"/>
</dbReference>
<feature type="region of interest" description="Disordered" evidence="1">
    <location>
        <begin position="716"/>
        <end position="834"/>
    </location>
</feature>
<organism evidence="3">
    <name type="scientific">Cyberlindnera fabianii</name>
    <name type="common">Yeast</name>
    <name type="synonym">Hansenula fabianii</name>
    <dbReference type="NCBI Taxonomy" id="36022"/>
    <lineage>
        <taxon>Eukaryota</taxon>
        <taxon>Fungi</taxon>
        <taxon>Dikarya</taxon>
        <taxon>Ascomycota</taxon>
        <taxon>Saccharomycotina</taxon>
        <taxon>Saccharomycetes</taxon>
        <taxon>Phaffomycetales</taxon>
        <taxon>Phaffomycetaceae</taxon>
        <taxon>Cyberlindnera</taxon>
    </lineage>
</organism>
<feature type="compositionally biased region" description="Low complexity" evidence="1">
    <location>
        <begin position="377"/>
        <end position="393"/>
    </location>
</feature>
<feature type="region of interest" description="Disordered" evidence="1">
    <location>
        <begin position="918"/>
        <end position="1010"/>
    </location>
</feature>
<dbReference type="InterPro" id="IPR017884">
    <property type="entry name" value="SANT_dom"/>
</dbReference>
<feature type="compositionally biased region" description="Basic and acidic residues" evidence="1">
    <location>
        <begin position="229"/>
        <end position="253"/>
    </location>
</feature>
<feature type="compositionally biased region" description="Polar residues" evidence="1">
    <location>
        <begin position="736"/>
        <end position="745"/>
    </location>
</feature>
<dbReference type="EMBL" id="LK052886">
    <property type="protein sequence ID" value="CDR36567.1"/>
    <property type="molecule type" value="Genomic_DNA"/>
</dbReference>
<gene>
    <name evidence="3" type="ORF">CYFA0S_01e02586g</name>
</gene>
<sequence>MSGYRRPTSRPGSSGQGNGYRYNRDSQEPSNRPLHSQGPPGTGSSYTPTSHYQRTSGPYRRDVVDRYVPRREHPRDPSTGYRPQQSRSDSSPHFSNMYRDRADRSGYAPRNSLSDRPPRRYGSYDDDRSRDLNSYQRRGSRSDFNRYGPADQLDYDNDGSRRPSRRPLPPQQDILASQQSSRKSRPSLIPKDFRDDDNDDDDDEEDLLEKALRESLAKQRAGQPRYAQRRSEPVKIERDTRDKGVTHKNEGIAERIPLSVEHKEELENGASGESKETSVDPGPSSRTTQSENNGDHEKTSEKLETSPDVKPQTLIAKSNEESDGYDPEDVAENDNPEEEVTSTKDLVAQAKPKAMTEEIKEPEETASDVVMKDATPETEASAPASAPASASSSAPPPAVPATPSESPATKVDEDAKLEPVTVLSETIVSIPQPLESGKIKPLSDPKAVIFPLNRLEQRLWELKNHPRSEIHKRLPYMLKKPIKDLTEYPFYHDNFVIHKQGIKPLLAEKLSIIKSDTFSHKINLLREYAKREEDWNARCEDMENQLRDFYPPEENQDQEVAQDSTASNAASAPSTTAESRNSRRSRHGDSVRSEAEFLEILKNFEKEREDDPLFRAEQLAAEVPDMYLNPMEKAKTMVNLNNLVIDKKLWAQRILTDPIDNFTQREHELFCEGFLAHPKKFGRISAYMNHVRSAEECVLHYYKTKKQVTDFKQLMALKKRKGKGRGKGKRGRAKSAANTPNTETPAESGDELNLENFVPKEANDELYTETGRRRRAAAPVFDSEKKDETEERKRSLESTQGTDIAEDEKKGKKKQRAGRPAKKPTSSSDAVTVDAAAPSVHEALESNTVEGGKTLTSSYWSVKDIGIFYSWLTQVGPDWNVIASKLGTKTPTMVRNYYQRNADSHGWRVMVADMEKKNQFDGSSSDATPESTQAAHQPQIHQQPQTQIQHQPPQVQQQVQQHYAPQRNPPLGFFTAPTNVPSNITYIQPPSQQHLPPLHQAAGSPQHYLPSLQPATVHQASPVKNETLPPSLPPTASFPNGYSTPGTQPAFARSGSGSNSNESESRSNPFSITSLLNPPEERKPVPTFPVQGTFTPVLEKREFYSNYNAPQRNGNTLSSRVNILNDTTPSSTSADAVNPLDALATAAGQNDVKPQAIPVISGSSGPSFPGRLILNPSGGADSGKRSNLHNMLNNDGN</sequence>
<feature type="compositionally biased region" description="Basic residues" evidence="1">
    <location>
        <begin position="717"/>
        <end position="733"/>
    </location>
</feature>
<dbReference type="PhylomeDB" id="A0A061AHG6"/>
<feature type="compositionally biased region" description="Polar residues" evidence="1">
    <location>
        <begin position="1037"/>
        <end position="1047"/>
    </location>
</feature>
<feature type="region of interest" description="Disordered" evidence="1">
    <location>
        <begin position="1174"/>
        <end position="1197"/>
    </location>
</feature>
<dbReference type="PANTHER" id="PTHR13992:SF39">
    <property type="entry name" value="SMRTER, ISOFORM G"/>
    <property type="match status" value="1"/>
</dbReference>
<feature type="compositionally biased region" description="Basic and acidic residues" evidence="1">
    <location>
        <begin position="59"/>
        <end position="76"/>
    </location>
</feature>
<dbReference type="PANTHER" id="PTHR13992">
    <property type="entry name" value="NUCLEAR RECEPTOR CO-REPRESSOR RELATED NCOR"/>
    <property type="match status" value="1"/>
</dbReference>
<dbReference type="GO" id="GO:0034967">
    <property type="term" value="C:Set3 complex"/>
    <property type="evidence" value="ECO:0007669"/>
    <property type="project" value="TreeGrafter"/>
</dbReference>
<feature type="compositionally biased region" description="Polar residues" evidence="1">
    <location>
        <begin position="1188"/>
        <end position="1197"/>
    </location>
</feature>
<dbReference type="Pfam" id="PF00249">
    <property type="entry name" value="Myb_DNA-binding"/>
    <property type="match status" value="2"/>
</dbReference>
<dbReference type="InterPro" id="IPR001005">
    <property type="entry name" value="SANT/Myb"/>
</dbReference>
<dbReference type="OrthoDB" id="10258692at2759"/>
<feature type="compositionally biased region" description="Acidic residues" evidence="1">
    <location>
        <begin position="195"/>
        <end position="207"/>
    </location>
</feature>
<dbReference type="VEuPathDB" id="FungiDB:BON22_0726"/>
<reference evidence="3" key="1">
    <citation type="journal article" date="2014" name="Genome Announc.">
        <title>Genome sequence of the yeast Cyberlindnera fabianii (Hansenula fabianii).</title>
        <authorList>
            <person name="Freel K.C."/>
            <person name="Sarilar V."/>
            <person name="Neuveglise C."/>
            <person name="Devillers H."/>
            <person name="Friedrich A."/>
            <person name="Schacherer J."/>
        </authorList>
    </citation>
    <scope>NUCLEOTIDE SEQUENCE</scope>
    <source>
        <strain evidence="3">YJS4271</strain>
    </source>
</reference>
<dbReference type="AlphaFoldDB" id="A0A061AHG6"/>
<feature type="compositionally biased region" description="Polar residues" evidence="1">
    <location>
        <begin position="42"/>
        <end position="56"/>
    </location>
</feature>
<feature type="compositionally biased region" description="Low complexity" evidence="1">
    <location>
        <begin position="564"/>
        <end position="579"/>
    </location>
</feature>
<feature type="compositionally biased region" description="Basic and acidic residues" evidence="1">
    <location>
        <begin position="782"/>
        <end position="796"/>
    </location>
</feature>
<feature type="compositionally biased region" description="Low complexity" evidence="1">
    <location>
        <begin position="1053"/>
        <end position="1062"/>
    </location>
</feature>
<feature type="compositionally biased region" description="Basic and acidic residues" evidence="1">
    <location>
        <begin position="293"/>
        <end position="307"/>
    </location>
</feature>
<feature type="domain" description="SANT" evidence="2">
    <location>
        <begin position="657"/>
        <end position="709"/>
    </location>
</feature>
<dbReference type="FunFam" id="1.10.10.60:FF:000431">
    <property type="entry name" value="Set3C deacetylase complex subunit"/>
    <property type="match status" value="1"/>
</dbReference>
<feature type="compositionally biased region" description="Basic and acidic residues" evidence="1">
    <location>
        <begin position="208"/>
        <end position="217"/>
    </location>
</feature>
<dbReference type="Gene3D" id="1.20.58.1880">
    <property type="match status" value="1"/>
</dbReference>
<feature type="region of interest" description="Disordered" evidence="1">
    <location>
        <begin position="1023"/>
        <end position="1090"/>
    </location>
</feature>
<feature type="compositionally biased region" description="Low complexity" evidence="1">
    <location>
        <begin position="988"/>
        <end position="1000"/>
    </location>
</feature>
<feature type="compositionally biased region" description="Low complexity" evidence="1">
    <location>
        <begin position="825"/>
        <end position="834"/>
    </location>
</feature>
<feature type="region of interest" description="Disordered" evidence="1">
    <location>
        <begin position="554"/>
        <end position="590"/>
    </location>
</feature>
<dbReference type="PROSITE" id="PS51293">
    <property type="entry name" value="SANT"/>
    <property type="match status" value="1"/>
</dbReference>
<feature type="compositionally biased region" description="Basic residues" evidence="1">
    <location>
        <begin position="811"/>
        <end position="822"/>
    </location>
</feature>
<feature type="compositionally biased region" description="Basic and acidic residues" evidence="1">
    <location>
        <begin position="354"/>
        <end position="363"/>
    </location>
</feature>
<dbReference type="Gene3D" id="1.10.10.60">
    <property type="entry name" value="Homeodomain-like"/>
    <property type="match status" value="1"/>
</dbReference>
<feature type="compositionally biased region" description="Low complexity" evidence="1">
    <location>
        <begin position="932"/>
        <end position="962"/>
    </location>
</feature>
<protein>
    <submittedName>
        <fullName evidence="3">CYFA0S01e02586g1_1</fullName>
    </submittedName>
</protein>
<feature type="region of interest" description="Disordered" evidence="1">
    <location>
        <begin position="1"/>
        <end position="413"/>
    </location>
</feature>
<feature type="compositionally biased region" description="Polar residues" evidence="1">
    <location>
        <begin position="81"/>
        <end position="94"/>
    </location>
</feature>
<dbReference type="InterPro" id="IPR009057">
    <property type="entry name" value="Homeodomain-like_sf"/>
</dbReference>
<dbReference type="SUPFAM" id="SSF46689">
    <property type="entry name" value="Homeodomain-like"/>
    <property type="match status" value="2"/>
</dbReference>
<feature type="compositionally biased region" description="Polar residues" evidence="1">
    <location>
        <begin position="976"/>
        <end position="986"/>
    </location>
</feature>
<evidence type="ECO:0000313" key="3">
    <source>
        <dbReference type="EMBL" id="CDR36567.1"/>
    </source>
</evidence>
<dbReference type="InterPro" id="IPR051571">
    <property type="entry name" value="N-CoR_corepressor"/>
</dbReference>
<dbReference type="GO" id="GO:0006357">
    <property type="term" value="P:regulation of transcription by RNA polymerase II"/>
    <property type="evidence" value="ECO:0007669"/>
    <property type="project" value="TreeGrafter"/>
</dbReference>